<dbReference type="Proteomes" id="UP001199106">
    <property type="component" value="Unassembled WGS sequence"/>
</dbReference>
<organism evidence="1 2">
    <name type="scientific">Alternaria panax</name>
    <dbReference type="NCBI Taxonomy" id="48097"/>
    <lineage>
        <taxon>Eukaryota</taxon>
        <taxon>Fungi</taxon>
        <taxon>Dikarya</taxon>
        <taxon>Ascomycota</taxon>
        <taxon>Pezizomycotina</taxon>
        <taxon>Dothideomycetes</taxon>
        <taxon>Pleosporomycetidae</taxon>
        <taxon>Pleosporales</taxon>
        <taxon>Pleosporineae</taxon>
        <taxon>Pleosporaceae</taxon>
        <taxon>Alternaria</taxon>
        <taxon>Alternaria sect. Panax</taxon>
    </lineage>
</organism>
<keyword evidence="2" id="KW-1185">Reference proteome</keyword>
<comment type="caution">
    <text evidence="1">The sequence shown here is derived from an EMBL/GenBank/DDBJ whole genome shotgun (WGS) entry which is preliminary data.</text>
</comment>
<name>A0AAD4IFX0_9PLEO</name>
<gene>
    <name evidence="1" type="ORF">G6011_03743</name>
</gene>
<evidence type="ECO:0000313" key="2">
    <source>
        <dbReference type="Proteomes" id="UP001199106"/>
    </source>
</evidence>
<dbReference type="AlphaFoldDB" id="A0AAD4IFX0"/>
<evidence type="ECO:0000313" key="1">
    <source>
        <dbReference type="EMBL" id="KAG9193708.1"/>
    </source>
</evidence>
<accession>A0AAD4IFX0</accession>
<protein>
    <submittedName>
        <fullName evidence="1">Uncharacterized protein</fullName>
    </submittedName>
</protein>
<sequence>MDENFARSRGLPIIDTQEYRIELRFADGSTAHSSGITQGDAPSHVILSENYLLGETQAFTRYSDYLLDGYKQKEEEEEDQEGAYVFVVIKKARVQFKGQYNGVNQLCDDILQDEEWTRRKEDDYNISNIQEAAARGAAEATETLRRQQ</sequence>
<reference evidence="1" key="1">
    <citation type="submission" date="2021-07" db="EMBL/GenBank/DDBJ databases">
        <title>Genome Resource of American Ginseng Black Spot Pathogen Alternaria panax.</title>
        <authorList>
            <person name="Qiu C."/>
            <person name="Wang W."/>
            <person name="Liu Z."/>
        </authorList>
    </citation>
    <scope>NUCLEOTIDE SEQUENCE</scope>
    <source>
        <strain evidence="1">BNCC115425</strain>
    </source>
</reference>
<dbReference type="EMBL" id="JAANER010000002">
    <property type="protein sequence ID" value="KAG9193708.1"/>
    <property type="molecule type" value="Genomic_DNA"/>
</dbReference>
<proteinExistence type="predicted"/>